<reference evidence="1 2" key="1">
    <citation type="journal article" date="2012" name="Appl. Environ. Microbiol.">
        <title>Short-read sequencing for genomic analysis of the brown rot fungus Fibroporia radiculosa.</title>
        <authorList>
            <person name="Tang J.D."/>
            <person name="Perkins A.D."/>
            <person name="Sonstegard T.S."/>
            <person name="Schroeder S.G."/>
            <person name="Burgess S.C."/>
            <person name="Diehl S.V."/>
        </authorList>
    </citation>
    <scope>NUCLEOTIDE SEQUENCE [LARGE SCALE GENOMIC DNA]</scope>
    <source>
        <strain evidence="1 2">TFFH 294</strain>
    </source>
</reference>
<protein>
    <submittedName>
        <fullName evidence="1">Uncharacterized protein</fullName>
    </submittedName>
</protein>
<dbReference type="GO" id="GO:0032991">
    <property type="term" value="C:protein-containing complex"/>
    <property type="evidence" value="ECO:0007669"/>
    <property type="project" value="TreeGrafter"/>
</dbReference>
<dbReference type="RefSeq" id="XP_012178572.1">
    <property type="nucleotide sequence ID" value="XM_012323182.1"/>
</dbReference>
<dbReference type="GeneID" id="24094200"/>
<dbReference type="PANTHER" id="PTHR14614">
    <property type="entry name" value="HEPATOCELLULAR CARCINOMA-ASSOCIATED ANTIGEN"/>
    <property type="match status" value="1"/>
</dbReference>
<evidence type="ECO:0000313" key="1">
    <source>
        <dbReference type="EMBL" id="CCL99289.1"/>
    </source>
</evidence>
<dbReference type="Proteomes" id="UP000006352">
    <property type="component" value="Unassembled WGS sequence"/>
</dbReference>
<dbReference type="InterPro" id="IPR019410">
    <property type="entry name" value="Methyltransf_16"/>
</dbReference>
<dbReference type="InterPro" id="IPR029063">
    <property type="entry name" value="SAM-dependent_MTases_sf"/>
</dbReference>
<proteinExistence type="predicted"/>
<name>J4H111_9APHY</name>
<dbReference type="STRING" id="599839.J4H111"/>
<sequence length="283" mass="30441">MALQGAYGLEASYALLAYLDPSDHRAGIEFDPVPFTLATSRPPSQGLVVIELGSGTGLVASRLADGLVPERDLLLATDLPDVCTLLGSNLAASPAACVCPLSWGNSDDVRSVGSLLGVCISAGELVVSARFPTHIICSDLVYFPALLAPLLRTLLHLTTTPFLSQSGSGPILIISYKIRSLAKETPFWSAFGLWFSFSPVLVRNVAMHDSDRTDRTWSRFTPTADDDKTFVFVAHRRAESLVWTVPESDEELLRGVGAYGNSGSKADDTFETILLMTMESIDT</sequence>
<dbReference type="OrthoDB" id="413520at2759"/>
<dbReference type="InParanoid" id="J4H111"/>
<dbReference type="GO" id="GO:0008757">
    <property type="term" value="F:S-adenosylmethionine-dependent methyltransferase activity"/>
    <property type="evidence" value="ECO:0007669"/>
    <property type="project" value="UniProtKB-ARBA"/>
</dbReference>
<organism evidence="1 2">
    <name type="scientific">Fibroporia radiculosa</name>
    <dbReference type="NCBI Taxonomy" id="599839"/>
    <lineage>
        <taxon>Eukaryota</taxon>
        <taxon>Fungi</taxon>
        <taxon>Dikarya</taxon>
        <taxon>Basidiomycota</taxon>
        <taxon>Agaricomycotina</taxon>
        <taxon>Agaricomycetes</taxon>
        <taxon>Polyporales</taxon>
        <taxon>Fibroporiaceae</taxon>
        <taxon>Fibroporia</taxon>
    </lineage>
</organism>
<dbReference type="PANTHER" id="PTHR14614:SF161">
    <property type="match status" value="1"/>
</dbReference>
<dbReference type="GO" id="GO:0005829">
    <property type="term" value="C:cytosol"/>
    <property type="evidence" value="ECO:0007669"/>
    <property type="project" value="TreeGrafter"/>
</dbReference>
<dbReference type="EMBL" id="HE796927">
    <property type="protein sequence ID" value="CCL99289.1"/>
    <property type="molecule type" value="Genomic_DNA"/>
</dbReference>
<accession>J4H111</accession>
<evidence type="ECO:0000313" key="2">
    <source>
        <dbReference type="Proteomes" id="UP000006352"/>
    </source>
</evidence>
<dbReference type="Pfam" id="PF10294">
    <property type="entry name" value="Methyltransf_16"/>
    <property type="match status" value="1"/>
</dbReference>
<dbReference type="HOGENOM" id="CLU_039535_0_0_1"/>
<dbReference type="AlphaFoldDB" id="J4H111"/>
<keyword evidence="2" id="KW-1185">Reference proteome</keyword>
<dbReference type="Gene3D" id="3.40.50.150">
    <property type="entry name" value="Vaccinia Virus protein VP39"/>
    <property type="match status" value="1"/>
</dbReference>
<gene>
    <name evidence="1" type="ORF">FIBRA_01305</name>
</gene>